<sequence length="533" mass="54682">MECNSLGGDNKTAKDLQDNMWLCWINPAPPAPRAIISIIMKLTLTIITALASASQVLAVPATKKATAEKCYPLDTTFQLNVPHGSTELPLINYGGYMWKIPKAAVRGTLVSFFGNFQNNQTTSSQITTVSNSTQVEGGDSSSSATGFANGTTIVTTTFSSGNASSAAVGAQDTSSSTSTSSTGNGNSTAIANAAGQVTILTNATVADASDAQSVQNERQAAAATSCAADNDGASASADEITTVTFTTANGTKIDSVAYAACSAGVVAPSTAGSGSSSSGSQASVSQVSASVTCDGTTTTVVDDETSYAITVKGSFCQQSGFSGSVLENISYGLGEHFLSKEEVFERCTEAAEAANLDFVEFLPQGMHTKIGNGGYTQLSGGQAQRICLARALVKRPALLLLDEPTASLDANSEGLIMDAVKKVAATGTTVVMVAHRLSTVSDSPNIVLMGAGKVIEQGTHDELMRLEGAYSNLISAQQLDDTDDSSIEVSPASTDQGLERKTSKSNDAYTSSDSEATSPAPSPKETTAKKAGR</sequence>
<evidence type="ECO:0000256" key="2">
    <source>
        <dbReference type="ARBA" id="ARBA00022692"/>
    </source>
</evidence>
<evidence type="ECO:0000256" key="3">
    <source>
        <dbReference type="ARBA" id="ARBA00022989"/>
    </source>
</evidence>
<protein>
    <recommendedName>
        <fullName evidence="6">ABC transporter domain-containing protein</fullName>
    </recommendedName>
</protein>
<dbReference type="InterPro" id="IPR003439">
    <property type="entry name" value="ABC_transporter-like_ATP-bd"/>
</dbReference>
<evidence type="ECO:0000313" key="7">
    <source>
        <dbReference type="EMBL" id="TIA35459.1"/>
    </source>
</evidence>
<keyword evidence="4" id="KW-0472">Membrane</keyword>
<accession>A0A4T0BM77</accession>
<comment type="caution">
    <text evidence="7">The sequence shown here is derived from an EMBL/GenBank/DDBJ whole genome shotgun (WGS) entry which is preliminary data.</text>
</comment>
<comment type="subcellular location">
    <subcellularLocation>
        <location evidence="1">Membrane</location>
        <topology evidence="1">Multi-pass membrane protein</topology>
    </subcellularLocation>
</comment>
<dbReference type="AlphaFoldDB" id="A0A4T0BM77"/>
<feature type="region of interest" description="Disordered" evidence="5">
    <location>
        <begin position="165"/>
        <end position="184"/>
    </location>
</feature>
<feature type="domain" description="ABC transporter" evidence="6">
    <location>
        <begin position="238"/>
        <end position="476"/>
    </location>
</feature>
<evidence type="ECO:0000256" key="1">
    <source>
        <dbReference type="ARBA" id="ARBA00004141"/>
    </source>
</evidence>
<dbReference type="GO" id="GO:0090374">
    <property type="term" value="P:oligopeptide export from mitochondrion"/>
    <property type="evidence" value="ECO:0007669"/>
    <property type="project" value="TreeGrafter"/>
</dbReference>
<evidence type="ECO:0000256" key="4">
    <source>
        <dbReference type="ARBA" id="ARBA00023136"/>
    </source>
</evidence>
<gene>
    <name evidence="7" type="ORF">D6C83_06697</name>
</gene>
<proteinExistence type="predicted"/>
<dbReference type="EMBL" id="QZBU01002549">
    <property type="protein sequence ID" value="TIA35459.1"/>
    <property type="molecule type" value="Genomic_DNA"/>
</dbReference>
<keyword evidence="3" id="KW-1133">Transmembrane helix</keyword>
<dbReference type="InterPro" id="IPR017871">
    <property type="entry name" value="ABC_transporter-like_CS"/>
</dbReference>
<feature type="compositionally biased region" description="Polar residues" evidence="5">
    <location>
        <begin position="487"/>
        <end position="496"/>
    </location>
</feature>
<evidence type="ECO:0000313" key="8">
    <source>
        <dbReference type="Proteomes" id="UP000304947"/>
    </source>
</evidence>
<dbReference type="PROSITE" id="PS50893">
    <property type="entry name" value="ABC_TRANSPORTER_2"/>
    <property type="match status" value="1"/>
</dbReference>
<keyword evidence="2" id="KW-0812">Transmembrane</keyword>
<dbReference type="GO" id="GO:0016887">
    <property type="term" value="F:ATP hydrolysis activity"/>
    <property type="evidence" value="ECO:0007669"/>
    <property type="project" value="InterPro"/>
</dbReference>
<evidence type="ECO:0000256" key="5">
    <source>
        <dbReference type="SAM" id="MobiDB-lite"/>
    </source>
</evidence>
<dbReference type="PROSITE" id="PS00211">
    <property type="entry name" value="ABC_TRANSPORTER_1"/>
    <property type="match status" value="1"/>
</dbReference>
<dbReference type="GO" id="GO:0005743">
    <property type="term" value="C:mitochondrial inner membrane"/>
    <property type="evidence" value="ECO:0007669"/>
    <property type="project" value="TreeGrafter"/>
</dbReference>
<dbReference type="Gene3D" id="1.20.1560.10">
    <property type="entry name" value="ABC transporter type 1, transmembrane domain"/>
    <property type="match status" value="1"/>
</dbReference>
<name>A0A4T0BM77_AURPU</name>
<dbReference type="GO" id="GO:0005524">
    <property type="term" value="F:ATP binding"/>
    <property type="evidence" value="ECO:0007669"/>
    <property type="project" value="InterPro"/>
</dbReference>
<feature type="region of interest" description="Disordered" evidence="5">
    <location>
        <begin position="480"/>
        <end position="533"/>
    </location>
</feature>
<dbReference type="InterPro" id="IPR036640">
    <property type="entry name" value="ABC1_TM_sf"/>
</dbReference>
<dbReference type="Pfam" id="PF00005">
    <property type="entry name" value="ABC_tran"/>
    <property type="match status" value="1"/>
</dbReference>
<reference evidence="7 8" key="1">
    <citation type="submission" date="2018-10" db="EMBL/GenBank/DDBJ databases">
        <title>Fifty Aureobasidium pullulans genomes reveal a recombining polyextremotolerant generalist.</title>
        <authorList>
            <person name="Gostincar C."/>
            <person name="Turk M."/>
            <person name="Zajc J."/>
            <person name="Gunde-Cimerman N."/>
        </authorList>
    </citation>
    <scope>NUCLEOTIDE SEQUENCE [LARGE SCALE GENOMIC DNA]</scope>
    <source>
        <strain evidence="7 8">EXF-3380</strain>
    </source>
</reference>
<dbReference type="Proteomes" id="UP000304947">
    <property type="component" value="Unassembled WGS sequence"/>
</dbReference>
<dbReference type="InterPro" id="IPR027417">
    <property type="entry name" value="P-loop_NTPase"/>
</dbReference>
<dbReference type="SUPFAM" id="SSF52540">
    <property type="entry name" value="P-loop containing nucleoside triphosphate hydrolases"/>
    <property type="match status" value="1"/>
</dbReference>
<dbReference type="InterPro" id="IPR039421">
    <property type="entry name" value="Type_1_exporter"/>
</dbReference>
<evidence type="ECO:0000259" key="6">
    <source>
        <dbReference type="PROSITE" id="PS50893"/>
    </source>
</evidence>
<feature type="compositionally biased region" description="Polar residues" evidence="5">
    <location>
        <begin position="505"/>
        <end position="519"/>
    </location>
</feature>
<dbReference type="GO" id="GO:0015421">
    <property type="term" value="F:ABC-type oligopeptide transporter activity"/>
    <property type="evidence" value="ECO:0007669"/>
    <property type="project" value="TreeGrafter"/>
</dbReference>
<dbReference type="PANTHER" id="PTHR43394:SF1">
    <property type="entry name" value="ATP-BINDING CASSETTE SUB-FAMILY B MEMBER 10, MITOCHONDRIAL"/>
    <property type="match status" value="1"/>
</dbReference>
<dbReference type="PANTHER" id="PTHR43394">
    <property type="entry name" value="ATP-DEPENDENT PERMEASE MDL1, MITOCHONDRIAL"/>
    <property type="match status" value="1"/>
</dbReference>
<dbReference type="Gene3D" id="3.40.50.300">
    <property type="entry name" value="P-loop containing nucleotide triphosphate hydrolases"/>
    <property type="match status" value="1"/>
</dbReference>
<organism evidence="7 8">
    <name type="scientific">Aureobasidium pullulans</name>
    <name type="common">Black yeast</name>
    <name type="synonym">Pullularia pullulans</name>
    <dbReference type="NCBI Taxonomy" id="5580"/>
    <lineage>
        <taxon>Eukaryota</taxon>
        <taxon>Fungi</taxon>
        <taxon>Dikarya</taxon>
        <taxon>Ascomycota</taxon>
        <taxon>Pezizomycotina</taxon>
        <taxon>Dothideomycetes</taxon>
        <taxon>Dothideomycetidae</taxon>
        <taxon>Dothideales</taxon>
        <taxon>Saccotheciaceae</taxon>
        <taxon>Aureobasidium</taxon>
    </lineage>
</organism>